<name>A0A833PAR0_ACIBZ</name>
<dbReference type="InterPro" id="IPR000228">
    <property type="entry name" value="RNA3'_term_phos_cyc"/>
</dbReference>
<dbReference type="Pfam" id="PF01137">
    <property type="entry name" value="RTC"/>
    <property type="match status" value="1"/>
</dbReference>
<dbReference type="SUPFAM" id="SSF52913">
    <property type="entry name" value="RNA 3'-terminal phosphate cyclase, RPTC, insert domain"/>
    <property type="match status" value="1"/>
</dbReference>
<dbReference type="InterPro" id="IPR023797">
    <property type="entry name" value="RNA3'_phos_cyclase_dom"/>
</dbReference>
<dbReference type="NCBIfam" id="NF003246">
    <property type="entry name" value="PRK04204.1-2"/>
    <property type="match status" value="1"/>
</dbReference>
<dbReference type="Proteomes" id="UP000490535">
    <property type="component" value="Unassembled WGS sequence"/>
</dbReference>
<dbReference type="InterPro" id="IPR013791">
    <property type="entry name" value="RNA3'-term_phos_cycl_insert"/>
</dbReference>
<dbReference type="HAMAP" id="MF_00200">
    <property type="entry name" value="RTC"/>
    <property type="match status" value="1"/>
</dbReference>
<dbReference type="NCBIfam" id="TIGR03399">
    <property type="entry name" value="RNA_3prim_cycl"/>
    <property type="match status" value="1"/>
</dbReference>
<evidence type="ECO:0000259" key="7">
    <source>
        <dbReference type="Pfam" id="PF01137"/>
    </source>
</evidence>
<protein>
    <recommendedName>
        <fullName evidence="5 6">RNA 3'-terminal phosphate cyclase</fullName>
        <shortName evidence="5">RNA cyclase</shortName>
        <shortName evidence="5">RNA-3'-phosphate cyclase</shortName>
        <ecNumber evidence="5 6">6.5.1.4</ecNumber>
    </recommendedName>
</protein>
<dbReference type="Gene3D" id="3.65.10.20">
    <property type="entry name" value="RNA 3'-terminal phosphate cyclase domain"/>
    <property type="match status" value="1"/>
</dbReference>
<dbReference type="InterPro" id="IPR036553">
    <property type="entry name" value="RPTC_insert"/>
</dbReference>
<sequence length="357" mass="39364">MNRFVKNKTIQIDGSLGEGGGQILRTALSLSMLSGIPFELINIRAGRKKPGLMRQHLVCVQASQRISHAIVEGAELHSQKLYFQPQQVQTGKYDFHIGSAGSTILVLQTLLPALMMQNEASQISIHGGTHNPLAPTADFIQHCFLPFIQKLGIEVDFKCERAGFFPIGAGQINITIHPWKYKIDHAILNKGKLLEIHGFAAALNIQQDIADRELDVLNNKLGLNQRKRVNFQGISQGNTAFVILNYEHHQQVFSALGEKKKSAEKVAHDLAKDVKTYLDSQAVADEYLADQILLPLALGNGGEFTAQVLSEHTKTQAEMIQKFLNCDIQMALLHKGFKGKVLLGASNLSDNLSMRSA</sequence>
<keyword evidence="3 5" id="KW-0547">Nucleotide-binding</keyword>
<keyword evidence="5" id="KW-0963">Cytoplasm</keyword>
<organism evidence="9 10">
    <name type="scientific">Acinetobacter bereziniae</name>
    <name type="common">Acinetobacter genomosp. 10</name>
    <dbReference type="NCBI Taxonomy" id="106648"/>
    <lineage>
        <taxon>Bacteria</taxon>
        <taxon>Pseudomonadati</taxon>
        <taxon>Pseudomonadota</taxon>
        <taxon>Gammaproteobacteria</taxon>
        <taxon>Moraxellales</taxon>
        <taxon>Moraxellaceae</taxon>
        <taxon>Acinetobacter</taxon>
    </lineage>
</organism>
<dbReference type="GO" id="GO:0005524">
    <property type="term" value="F:ATP binding"/>
    <property type="evidence" value="ECO:0007669"/>
    <property type="project" value="UniProtKB-KW"/>
</dbReference>
<evidence type="ECO:0000259" key="8">
    <source>
        <dbReference type="Pfam" id="PF05189"/>
    </source>
</evidence>
<dbReference type="PIRSF" id="PIRSF005378">
    <property type="entry name" value="RNA3'_term_phos_cycl_euk"/>
    <property type="match status" value="1"/>
</dbReference>
<keyword evidence="5" id="KW-0067">ATP-binding</keyword>
<evidence type="ECO:0000256" key="3">
    <source>
        <dbReference type="ARBA" id="ARBA00022741"/>
    </source>
</evidence>
<dbReference type="EC" id="6.5.1.4" evidence="5 6"/>
<dbReference type="GO" id="GO:0003963">
    <property type="term" value="F:RNA-3'-phosphate cyclase activity"/>
    <property type="evidence" value="ECO:0007669"/>
    <property type="project" value="UniProtKB-UniRule"/>
</dbReference>
<evidence type="ECO:0000256" key="4">
    <source>
        <dbReference type="ARBA" id="ARBA00024481"/>
    </source>
</evidence>
<dbReference type="PANTHER" id="PTHR11096">
    <property type="entry name" value="RNA 3' TERMINAL PHOSPHATE CYCLASE"/>
    <property type="match status" value="1"/>
</dbReference>
<dbReference type="Pfam" id="PF05189">
    <property type="entry name" value="RTC_insert"/>
    <property type="match status" value="1"/>
</dbReference>
<feature type="domain" description="RNA 3'-terminal phosphate cyclase" evidence="7">
    <location>
        <begin position="17"/>
        <end position="329"/>
    </location>
</feature>
<feature type="domain" description="RNA 3'-terminal phosphate cyclase insert" evidence="8">
    <location>
        <begin position="189"/>
        <end position="277"/>
    </location>
</feature>
<dbReference type="InterPro" id="IPR017770">
    <property type="entry name" value="RNA3'_term_phos_cyc_type_1"/>
</dbReference>
<evidence type="ECO:0000313" key="10">
    <source>
        <dbReference type="Proteomes" id="UP000490535"/>
    </source>
</evidence>
<dbReference type="PANTHER" id="PTHR11096:SF0">
    <property type="entry name" value="RNA 3'-TERMINAL PHOSPHATE CYCLASE"/>
    <property type="match status" value="1"/>
</dbReference>
<dbReference type="Gene3D" id="3.30.360.20">
    <property type="entry name" value="RNA 3'-terminal phosphate cyclase, insert domain"/>
    <property type="match status" value="1"/>
</dbReference>
<comment type="function">
    <text evidence="5">Catalyzes the conversion of 3'-phosphate to a 2',3'-cyclic phosphodiester at the end of RNA. The mechanism of action of the enzyme occurs in 3 steps: (A) adenylation of the enzyme by ATP; (B) transfer of adenylate to an RNA-N3'P to produce RNA-N3'PP5'A; (C) and attack of the adjacent 2'-hydroxyl on the 3'-phosphorus in the diester linkage to produce the cyclic end product. The biological role of this enzyme is unknown but it is likely to function in some aspects of cellular RNA processing.</text>
</comment>
<comment type="caution">
    <text evidence="9">The sequence shown here is derived from an EMBL/GenBank/DDBJ whole genome shotgun (WGS) entry which is preliminary data.</text>
</comment>
<evidence type="ECO:0000256" key="1">
    <source>
        <dbReference type="ARBA" id="ARBA00009206"/>
    </source>
</evidence>
<dbReference type="SUPFAM" id="SSF55205">
    <property type="entry name" value="EPT/RTPC-like"/>
    <property type="match status" value="1"/>
</dbReference>
<dbReference type="EMBL" id="WNDP01000201">
    <property type="protein sequence ID" value="KAF1016735.1"/>
    <property type="molecule type" value="Genomic_DNA"/>
</dbReference>
<gene>
    <name evidence="5 9" type="primary">rtcA</name>
    <name evidence="9" type="ORF">GAK29_04447</name>
</gene>
<feature type="binding site" evidence="5">
    <location>
        <begin position="287"/>
        <end position="291"/>
    </location>
    <ligand>
        <name>ATP</name>
        <dbReference type="ChEBI" id="CHEBI:30616"/>
    </ligand>
</feature>
<comment type="similarity">
    <text evidence="1 5">Belongs to the RNA 3'-terminal cyclase family. Type 1 subfamily.</text>
</comment>
<feature type="binding site" evidence="5">
    <location>
        <position position="108"/>
    </location>
    <ligand>
        <name>ATP</name>
        <dbReference type="ChEBI" id="CHEBI:30616"/>
    </ligand>
</feature>
<dbReference type="AlphaFoldDB" id="A0A833PAR0"/>
<evidence type="ECO:0000256" key="2">
    <source>
        <dbReference type="ARBA" id="ARBA00022598"/>
    </source>
</evidence>
<accession>A0A833PAR0</accession>
<reference evidence="10" key="1">
    <citation type="journal article" date="2020" name="MBio">
        <title>Horizontal gene transfer to a defensive symbiont with a reduced genome amongst a multipartite beetle microbiome.</title>
        <authorList>
            <person name="Waterworth S.C."/>
            <person name="Florez L.V."/>
            <person name="Rees E.R."/>
            <person name="Hertweck C."/>
            <person name="Kaltenpoth M."/>
            <person name="Kwan J.C."/>
        </authorList>
    </citation>
    <scope>NUCLEOTIDE SEQUENCE [LARGE SCALE GENOMIC DNA]</scope>
</reference>
<proteinExistence type="inferred from homology"/>
<dbReference type="InterPro" id="IPR013792">
    <property type="entry name" value="RNA3'P_cycl/enolpyr_Trfase_a/b"/>
</dbReference>
<evidence type="ECO:0000313" key="9">
    <source>
        <dbReference type="EMBL" id="KAF1016735.1"/>
    </source>
</evidence>
<keyword evidence="2 5" id="KW-0436">Ligase</keyword>
<dbReference type="GO" id="GO:0006396">
    <property type="term" value="P:RNA processing"/>
    <property type="evidence" value="ECO:0007669"/>
    <property type="project" value="UniProtKB-UniRule"/>
</dbReference>
<comment type="subcellular location">
    <subcellularLocation>
        <location evidence="5">Cytoplasm</location>
    </subcellularLocation>
</comment>
<dbReference type="InterPro" id="IPR037136">
    <property type="entry name" value="RNA3'_phos_cyclase_dom_sf"/>
</dbReference>
<evidence type="ECO:0000256" key="5">
    <source>
        <dbReference type="HAMAP-Rule" id="MF_00200"/>
    </source>
</evidence>
<evidence type="ECO:0000256" key="6">
    <source>
        <dbReference type="NCBIfam" id="TIGR03399"/>
    </source>
</evidence>
<dbReference type="GO" id="GO:0005737">
    <property type="term" value="C:cytoplasm"/>
    <property type="evidence" value="ECO:0007669"/>
    <property type="project" value="UniProtKB-SubCell"/>
</dbReference>
<feature type="active site" description="Tele-AMP-histidine intermediate" evidence="5">
    <location>
        <position position="312"/>
    </location>
</feature>
<comment type="catalytic activity">
    <reaction evidence="4 5">
        <text>a 3'-end 3'-phospho-ribonucleotide-RNA + ATP = a 3'-end 2',3'-cyclophospho-ribonucleotide-RNA + AMP + diphosphate</text>
        <dbReference type="Rhea" id="RHEA:23976"/>
        <dbReference type="Rhea" id="RHEA-COMP:10463"/>
        <dbReference type="Rhea" id="RHEA-COMP:10464"/>
        <dbReference type="ChEBI" id="CHEBI:30616"/>
        <dbReference type="ChEBI" id="CHEBI:33019"/>
        <dbReference type="ChEBI" id="CHEBI:83062"/>
        <dbReference type="ChEBI" id="CHEBI:83064"/>
        <dbReference type="ChEBI" id="CHEBI:456215"/>
        <dbReference type="EC" id="6.5.1.4"/>
    </reaction>
</comment>